<feature type="region of interest" description="Disordered" evidence="1">
    <location>
        <begin position="1"/>
        <end position="37"/>
    </location>
</feature>
<feature type="compositionally biased region" description="Acidic residues" evidence="1">
    <location>
        <begin position="4871"/>
        <end position="4881"/>
    </location>
</feature>
<feature type="compositionally biased region" description="Basic residues" evidence="1">
    <location>
        <begin position="20"/>
        <end position="31"/>
    </location>
</feature>
<keyword evidence="4" id="KW-1185">Reference proteome</keyword>
<feature type="compositionally biased region" description="Polar residues" evidence="1">
    <location>
        <begin position="4753"/>
        <end position="4767"/>
    </location>
</feature>
<gene>
    <name evidence="3" type="ORF">HOV93_22320</name>
</gene>
<dbReference type="Proteomes" id="UP000551616">
    <property type="component" value="Unassembled WGS sequence"/>
</dbReference>
<feature type="region of interest" description="Disordered" evidence="1">
    <location>
        <begin position="4753"/>
        <end position="4777"/>
    </location>
</feature>
<proteinExistence type="predicted"/>
<dbReference type="SMART" id="SM00710">
    <property type="entry name" value="PbH1"/>
    <property type="match status" value="8"/>
</dbReference>
<evidence type="ECO:0000313" key="3">
    <source>
        <dbReference type="EMBL" id="MBA2115060.1"/>
    </source>
</evidence>
<dbReference type="Gene3D" id="2.60.120.380">
    <property type="match status" value="3"/>
</dbReference>
<feature type="region of interest" description="Disordered" evidence="1">
    <location>
        <begin position="4859"/>
        <end position="4881"/>
    </location>
</feature>
<dbReference type="InterPro" id="IPR006626">
    <property type="entry name" value="PbH1"/>
</dbReference>
<dbReference type="Gene3D" id="3.40.390.10">
    <property type="entry name" value="Collagenase (Catalytic Domain)"/>
    <property type="match status" value="1"/>
</dbReference>
<dbReference type="RefSeq" id="WP_207396509.1">
    <property type="nucleotide sequence ID" value="NZ_JABRWO010000005.1"/>
</dbReference>
<protein>
    <recommendedName>
        <fullName evidence="2">GEVED domain-containing protein</fullName>
    </recommendedName>
</protein>
<dbReference type="PROSITE" id="PS00018">
    <property type="entry name" value="EF_HAND_1"/>
    <property type="match status" value="1"/>
</dbReference>
<dbReference type="Pfam" id="PF20009">
    <property type="entry name" value="GEVED"/>
    <property type="match status" value="1"/>
</dbReference>
<dbReference type="GO" id="GO:0008237">
    <property type="term" value="F:metallopeptidase activity"/>
    <property type="evidence" value="ECO:0007669"/>
    <property type="project" value="InterPro"/>
</dbReference>
<dbReference type="InterPro" id="IPR018247">
    <property type="entry name" value="EF_Hand_1_Ca_BS"/>
</dbReference>
<feature type="compositionally biased region" description="Basic residues" evidence="1">
    <location>
        <begin position="1"/>
        <end position="12"/>
    </location>
</feature>
<name>A0A7V8V508_9BACT</name>
<comment type="caution">
    <text evidence="3">The sequence shown here is derived from an EMBL/GenBank/DDBJ whole genome shotgun (WGS) entry which is preliminary data.</text>
</comment>
<dbReference type="InterPro" id="IPR045474">
    <property type="entry name" value="GEVED"/>
</dbReference>
<reference evidence="3 4" key="1">
    <citation type="submission" date="2020-05" db="EMBL/GenBank/DDBJ databases">
        <title>Bremerella alba sp. nov., a novel planctomycete isolated from the surface of the macroalga Fucus spiralis.</title>
        <authorList>
            <person name="Godinho O."/>
            <person name="Botelho R."/>
            <person name="Albuquerque L."/>
            <person name="Wiegand S."/>
            <person name="Da Costa M.S."/>
            <person name="Lobo-Da-Cunha A."/>
            <person name="Jogler C."/>
            <person name="Lage O.M."/>
        </authorList>
    </citation>
    <scope>NUCLEOTIDE SEQUENCE [LARGE SCALE GENOMIC DNA]</scope>
    <source>
        <strain evidence="3 4">FF15</strain>
    </source>
</reference>
<sequence>MTSRHASKLTRAQRRDLNKKNRLLRQTKQRSMKHEPLEKRELLAADGIVPQLVGIQPNSGELLQEDDVRGISPRSLTFNFAEVTDAFNLIDPATLGEGIAISRAGLDGVFDTSDDVLITGPDANFEGFIGIGDQPNQVIVRFGEALPDDLYRIQITSDLTDMDGEAAEAFTRNFELNLAPQVMSVVPQPVTRNQTTGELEIASDMIYVYFNDDDLDPSLANNPDYYQLTFQRADGSGSAENSDLGLGNDSQAFYPVSVVYDADLDLAMLQFDGPIEDLISTADSNAGYSTVFRLQVGVRGIASKGSQILDLVTEAPEQNSSFDTATNLSSFIGQLQNESGFEDYGTTANPANLFDGNHEFRVTRGATVDVDGENGVDVNHTTFTIDDGLGNLRTFELTVDPLDFTPGNIPIDISALGDSTVDLAIAIRNAINAETSATFQVNADTVTGFSTDRTQLRGTNGNRVSMVLGSKSTGLIVDRTQSLVIRGEISNVNPYDIALPGGNDEPGHRDVELGGENHIPGGDANGYGVTVYTYSFPGYYGVDPASQTGEPFQNQITEEQKIRAREIFEIYGFYAGIDFVEVPGDVGSSIRVVTGDLRGAPDAANIPTGPGGAIGIASGGLVIMETADHDQPGDDEVGAKWQTTAFHEIGHALGLEHTYDLPPGTIMGSDDGLNFGIAPESLLPGDFDLTHLQHLYRPDVIDIDMYRFDVTESGKLSAEVVAERLSDSSRLDSTLTLYRLNGDGSYTALARNNDYFSEDSFLEITLEPGTYFIGVSASGNDVYDPNIEDSGFGGTSEGEYHLQLRFAPTLNDSIRDTGATVSQLNTMVVRTGGSGFSDGQTIILSDGQVTRTFEMDFNTSLNDSNNQRVAITSSMLQSDVVAALVSAINNADFSVVASSTGNRIELRNLASNNPITLAPSIIQTQAIVITSGAAAGAAIDGDLDGTAGGAYNFWFRAEPSTYAGLSTTTPRTLFVDATFTGTTQTGSISQPYSTIGAAITAAENADRGDVIRVIGLGGIGDEQDTLDDNIAYLIGRNPLNNAPLKDGTDIVLPKGVTMMIDEGAILKFSNSSIQVGSTSVIDDRSFAALQILGVPERYQPNTETNGTVTQDDDRVNRRVTLTSYRETTLLNDPDAEKVGHDSYTDADAGPGNWGGILFNQEVDREQLRGTYEDAGIFLNSVIGAEFRYAGGITEVDGADVSLAPIYMEESRPTINYNIIRLSSGAALSADPNSFEESNYTVYNGAPASFTPDVSRIGPDIFGNRIVQNSTNGMLVRILSSAGAPLEELTVAARFDDTDIVYVIQEALHISSTPGGPTTTGELEIKVPHLSGVTVGSQLVIVATSDTVDPNTGDFVERTLTIEFVNGTPVSSTNDDVGAVYQIDLSSMTPSEMPTVLEEEIPVGIFTEEALAEQIAFLIERFRNAQALVDPASGGPYFLNIDPVATAGNIRVSGDYTATYIYNPDEIKVTNFSDVEVGTSLEFVATSDVFDAGANEFVDRTLTIQFVDTLPVSTPTADGVIYQINIETMMMSETPGVGDDIPQGVFTEAALAEQIAFLVNRFRDEQAVEISGPFMLELDATATDDTVSLSGDYQATVGSGFFSGTGGIVVGAIIDARFDSSLIVDPNVVVKFNAGRIEVEMGANFIAEGAPGRPVVFTSLRDDRFGFGGTFDTNNDGAASTPSEGDWSGIYFAHVSSGSIDNAVLAYGGGESNINGGQAHFNVVEIHQATVRITNTTFEYNEDGKGAGVGGDTRNGHMSNANAVVFVRDSQPIIVGNNFRFNEASVLNVDTSSLSHELIVDWGRSTGDLDRQRGLGDNQGALIRRNLLTDNQLNAMVVRGGTLTTQSVWDDTDIVHALFSTIYSTNFHAYGGIRLESSATESLVVKLNGDDAGFVATGSQLDIDDRIGGMLHVVGQAGFPVVFTDWRDDTVGAGFTQYGTPQTDTNNDGDITNPMPGEWAGLIIDQFANDRNVQVIVEAEANNLTGRGVNGAPQTAQSLGRLAPDEYGGDDIRRLGFEVNGYLSNTADVDVYSFVAEPGTEVWFDLDKTSYYLDAVVELVDGNGNVLAASTNSFDESGNSLYGQNSMLKVTNPLQKSGFYEDDLWSINPRDAGMRVVLPGQPGTARTYHIRVRANADDLTSVNGNVQAGNTNGVYQLNVRLREVDELAGTSIQFADIRYAENGIAIYGQPGHSPVLGESAETSGGNGTIGSAQNLGNVLNSDRAAISVAGNADFSGSDVDWYEVQFNFDGIQSIPGTSAPGEWGSLIIDLDYAAGLNNANTIVSVYSSSGELIFISDSGAVNDDLYHPETPGNEGLTDLSRGSSNNGDPYLGTIMLPAGTPETPVTYYVAVSSQERSPIQMNQFFQTNATNTMVRLEPINSVHRIVEDHIGGPASTSAAPPEYTSIITNANVNPYVLGDFVVFLSQAAGAHTDLYMIDPFTGAVESRVGRTNNEAFRDLIMAPDGTLYAYDVDVTGRQEDGNSGNFIQIDTGDATSTVITPTTITTYKLNAAQNGVVVANPANANEASGTGYGYLFEGTTFHNNSSADGLSLYAVGNRGDVSPTESFTDQSDTPYANILFFMDASESDGDGDPIGAPTDFVSKIDTGLLSNPTATNVAGFLTRRINTWFDYGTSAGTNAIVTTAATNGTTASLQDGMLFEVDLDGFGVGNPPTIFELDFGNEFNLGLNPGGGKFIQDGMTFEVEGSVANNIVFQTGNVINVANFDPAFVANTGADNTQRSSITISGGGQTRTFVFDNTDNGPVSITGNQVRISYDSTTTAAQISADLTAAINVAFTGVGVTADATVPGRITLEGETSSSASGALGGISLDGSYGQTTSLNNIIVNVEETWSSSEVTGAIQAAVDSARTASDTTLTVSASGSRFNFLEGTTGTPVSVAYNQVANAFDGLLNPPVSAASQGVAGTNQIVQIGAGFSSAQVSASITAAAISGGNASATSAGNVVTFGDLSVEIDTDTAFEAPFTVGGEASGGYVTGLGWVDDNVYAVTDTGGLFNLTPNGDFEYDAKTGEIAADFITTIEDAGGNGVSFASLSAGPSRGEEGNTKYSDVLFGVSEDGDIYAFDGTGSDQFVFHGNKSNISTGLDDVTGLQFGTLNENLWNINDIAENEAGHGINIPVDNSRDASNGGNSLYFGNTDKTFVEENADGNATTNNYDFPGDAHGTVISNTFSLYGYNAGDLPTLYFNYDLQTDGNDYNYGPDPDNPTTDALRVFIAGDDGDWQLLATNNTYREDDLAPNGDDEFDTLGDWASDAAVPEGLRADGQAGTEGVQPLFDNTGWRQARVDLSDFAGQDNLRLRFDFSTGGSINLGGQHLSTGTNLNTEELRVLRGSQVADGGTFIVTDPINGGSTTFEFNKGQTFTFDSGARIADAFNPLAAAGNNIFTLQPTAGGSAVTFEYVLDADDVTGTNVPIVFSITNSPSEIATLTRNAINGQSLLGVQIFIESNAAFNIQGIDDLTQADAAWGMTVSGDAGVDGTNVEIAYNSQTSAVDLAEATQDAMNETMAEQAFDQGYFMFNRFEEFIYGNGYTFDVNDSGLGHDGSLQGDDFGYASTKVGGAEAQDTNDNMRGQDNQNRGVLIDDIIIGFAERGEMVTGATTNTNFTHNQQLRSFEILTGEYQLEIRRGTDYGIPDPLAPGRLLLLSSFTFDTNDRLNASYTVLTASGAVIGNNDRIRVGDGTDWVTFEFFDLDSITERQARGSAGTSTRTSYDSNNNVYSIGFYNTDTEAEIAVKLMDAINDHAGQIARSLISTTSGGLGVFAQVNARSGVTTSNRVDLSPKTTSDEVRLEYDIQSNDAFREALDIGLEGDDLALNQRYDFSISGTIGDNDPAEKMDGFADVDIFKFTMDAGQDLELTLGTSFADANGINAALRLYLQETNGTFTELMTIPSGNGSFTFDVIEAGTYFVSVAANTLPLPSNGDQASAPLGYDPSKVAKNDAGRQARTYEGDYSLTISAAYDFDTVVTTSTFFVDNTSGVNGESSARATAVDIMRHDQLAGFDLVGDSNRHRDQGQIIINSNMISYSNNYGVLIDAGNRMTPTDAGAGNNRPHQGAPINVPASANTQRLATGVTVKNNVVFDSQAGAILYSGDPITNPAGAVPFGRIINNTLYGTNNGDVGVTVEEWAGPTLMNNIIANFDIGISVDGTSAATTVISRTLYQDNDKNTNGGGNGSLAIVLGAGDPLFVDADNKNFYLDQGSQAIDAAVDAIQERAEVSQVVNPLGIDSTPLLAPERDITGQLRVDDPNVVSSGGVGGVTFRDIGAYDRADFTGPTGYLIDPQDNDAADRDLDETPDVVQWIGGPLTNISIQLLDQGDISDQVQGTGIDDSTVTAGSVKLEIVGGAPTQELKLNIDYTFDYDATNNIIRLIPVSGVFQEGVLYKVTLDSKPDDDDLDLSIIRDIADNPIAFNNQVDDGTGTLVGETRFLIQVGGLVDFGDAPDKYGTLLESDGARHTLIENFYLGDGVDAEIDGQPSADASADGSTDDGILIRTEDPNNPGGFLNFTLRDGIDNQIYITSKAPTGATSFGFLDAWIDYNQDGVFEEGVVSEDGEQILVSIPLTKDAVDPLSSPGGLGQLITLDSLPEGVLTGDTFIRFRLSSTGGLTPTGLAEDGEVEDYLVTIGDPSVNPWHNSVKAGAISIDDNAITGLDYVLLLNELRDRVYTYAAADPMNGIAKGDFLPQWHPDTVDPDDVPAKLDVNNDRRITLTDLLELQDILFKLSNSNPEPISEEGISQSIFSEPVSVNSDTSGDGSSYEFTAPSPSAAPAVKSAPVVSESLMAGSSSFDAIAPSYSELQMRSARELMGYAQSNEVDSSVIDATFSDEAIALESVSYDDQFDQLIGEMADDLSSSWDGKQFREDAEEDADSDDLDELLSLISDSSSEG</sequence>
<dbReference type="SUPFAM" id="SSF55486">
    <property type="entry name" value="Metalloproteases ('zincins'), catalytic domain"/>
    <property type="match status" value="1"/>
</dbReference>
<organism evidence="3 4">
    <name type="scientific">Bremerella alba</name>
    <dbReference type="NCBI Taxonomy" id="980252"/>
    <lineage>
        <taxon>Bacteria</taxon>
        <taxon>Pseudomonadati</taxon>
        <taxon>Planctomycetota</taxon>
        <taxon>Planctomycetia</taxon>
        <taxon>Pirellulales</taxon>
        <taxon>Pirellulaceae</taxon>
        <taxon>Bremerella</taxon>
    </lineage>
</organism>
<accession>A0A7V8V508</accession>
<feature type="domain" description="GEVED" evidence="2">
    <location>
        <begin position="4541"/>
        <end position="4632"/>
    </location>
</feature>
<dbReference type="InterPro" id="IPR024079">
    <property type="entry name" value="MetalloPept_cat_dom_sf"/>
</dbReference>
<dbReference type="EMBL" id="JABRWO010000005">
    <property type="protein sequence ID" value="MBA2115060.1"/>
    <property type="molecule type" value="Genomic_DNA"/>
</dbReference>
<evidence type="ECO:0000313" key="4">
    <source>
        <dbReference type="Proteomes" id="UP000551616"/>
    </source>
</evidence>
<evidence type="ECO:0000259" key="2">
    <source>
        <dbReference type="Pfam" id="PF20009"/>
    </source>
</evidence>
<evidence type="ECO:0000256" key="1">
    <source>
        <dbReference type="SAM" id="MobiDB-lite"/>
    </source>
</evidence>